<gene>
    <name evidence="2" type="ORF">GTOL_11242</name>
</gene>
<protein>
    <submittedName>
        <fullName evidence="2">Uncharacterized protein</fullName>
    </submittedName>
</protein>
<evidence type="ECO:0000313" key="3">
    <source>
        <dbReference type="Proteomes" id="UP000742786"/>
    </source>
</evidence>
<name>A0A916N931_9PROT</name>
<dbReference type="Pfam" id="PF20046">
    <property type="entry name" value="DUF6448"/>
    <property type="match status" value="1"/>
</dbReference>
<organism evidence="2 3">
    <name type="scientific">Georgfuchsia toluolica</name>
    <dbReference type="NCBI Taxonomy" id="424218"/>
    <lineage>
        <taxon>Bacteria</taxon>
        <taxon>Pseudomonadati</taxon>
        <taxon>Pseudomonadota</taxon>
        <taxon>Betaproteobacteria</taxon>
        <taxon>Nitrosomonadales</taxon>
        <taxon>Sterolibacteriaceae</taxon>
        <taxon>Georgfuchsia</taxon>
    </lineage>
</organism>
<evidence type="ECO:0000313" key="2">
    <source>
        <dbReference type="EMBL" id="CAG4883360.1"/>
    </source>
</evidence>
<feature type="chain" id="PRO_5037181739" evidence="1">
    <location>
        <begin position="29"/>
        <end position="207"/>
    </location>
</feature>
<keyword evidence="3" id="KW-1185">Reference proteome</keyword>
<reference evidence="2" key="1">
    <citation type="submission" date="2021-04" db="EMBL/GenBank/DDBJ databases">
        <authorList>
            <person name="Hornung B."/>
        </authorList>
    </citation>
    <scope>NUCLEOTIDE SEQUENCE</scope>
    <source>
        <strain evidence="2">G5G6</strain>
    </source>
</reference>
<dbReference type="Proteomes" id="UP000742786">
    <property type="component" value="Unassembled WGS sequence"/>
</dbReference>
<evidence type="ECO:0000256" key="1">
    <source>
        <dbReference type="SAM" id="SignalP"/>
    </source>
</evidence>
<dbReference type="RefSeq" id="WP_220635336.1">
    <property type="nucleotide sequence ID" value="NZ_CAJQUM010000001.1"/>
</dbReference>
<feature type="signal peptide" evidence="1">
    <location>
        <begin position="1"/>
        <end position="28"/>
    </location>
</feature>
<keyword evidence="1" id="KW-0732">Signal</keyword>
<dbReference type="EMBL" id="CAJQUM010000001">
    <property type="protein sequence ID" value="CAG4883360.1"/>
    <property type="molecule type" value="Genomic_DNA"/>
</dbReference>
<dbReference type="InterPro" id="IPR045613">
    <property type="entry name" value="DUF6448"/>
</dbReference>
<comment type="caution">
    <text evidence="2">The sequence shown here is derived from an EMBL/GenBank/DDBJ whole genome shotgun (WGS) entry which is preliminary data.</text>
</comment>
<proteinExistence type="predicted"/>
<sequence>MNFHQISTKASALAAISMALLFAAPASAHCDGVDGPVVKAAQQALDTGNVNRVLIWVQHTDEAQIKDAFRKTLEVRKLNPSARELADNYFFETLVRVHRAGEGAPYTGIKPAGRDLGPAIPAGDKALETGSVEPVVKLLTERVQKGLREQFNAVISKKNFNRDDVAAGREFIEAYVEYIHYVERLYEVTKEPAKGHYSEAGAHAHAD</sequence>
<accession>A0A916N931</accession>
<dbReference type="AlphaFoldDB" id="A0A916N931"/>